<reference evidence="1 2" key="1">
    <citation type="journal article" date="2003" name="Int. J. Syst. Evol. Microbiol.">
        <title>Bacillus nealsonii sp. nov., isolated from a spacecraft-assembly facility, whose spores are gamma-radiation resistant.</title>
        <authorList>
            <person name="Venkateswaran K."/>
            <person name="Kempf M."/>
            <person name="Chen F."/>
            <person name="Satomi M."/>
            <person name="Nicholson W."/>
            <person name="Kern R."/>
        </authorList>
    </citation>
    <scope>NUCLEOTIDE SEQUENCE [LARGE SCALE GENOMIC DNA]</scope>
    <source>
        <strain evidence="1 2">FO-92</strain>
    </source>
</reference>
<dbReference type="Proteomes" id="UP000233375">
    <property type="component" value="Unassembled WGS sequence"/>
</dbReference>
<gene>
    <name evidence="1" type="ORF">CWS01_09740</name>
</gene>
<dbReference type="EMBL" id="PISE01000019">
    <property type="protein sequence ID" value="PKG23776.1"/>
    <property type="molecule type" value="Genomic_DNA"/>
</dbReference>
<dbReference type="RefSeq" id="WP_101177007.1">
    <property type="nucleotide sequence ID" value="NZ_PISE01000019.1"/>
</dbReference>
<dbReference type="OrthoDB" id="2926372at2"/>
<evidence type="ECO:0000313" key="1">
    <source>
        <dbReference type="EMBL" id="PKG23776.1"/>
    </source>
</evidence>
<sequence>MSTTKINITPVENKYIRLILSLENMDKEKLEDLGDSFLVKINKKSKSGNELYFSIFFNKKLMNKPVKSSNPSVSITKNKNLIALEVTMMLELTEIQKAGEFYLVNKEYATTPAFEFSYKMNQAYYDKKIGQYLESERVEEDTEEKENIDL</sequence>
<protein>
    <submittedName>
        <fullName evidence="1">Uncharacterized protein</fullName>
    </submittedName>
</protein>
<evidence type="ECO:0000313" key="2">
    <source>
        <dbReference type="Proteomes" id="UP000233375"/>
    </source>
</evidence>
<dbReference type="AlphaFoldDB" id="A0A2N0Z2P0"/>
<accession>A0A2N0Z2P0</accession>
<comment type="caution">
    <text evidence="1">The sequence shown here is derived from an EMBL/GenBank/DDBJ whole genome shotgun (WGS) entry which is preliminary data.</text>
</comment>
<organism evidence="1 2">
    <name type="scientific">Niallia nealsonii</name>
    <dbReference type="NCBI Taxonomy" id="115979"/>
    <lineage>
        <taxon>Bacteria</taxon>
        <taxon>Bacillati</taxon>
        <taxon>Bacillota</taxon>
        <taxon>Bacilli</taxon>
        <taxon>Bacillales</taxon>
        <taxon>Bacillaceae</taxon>
        <taxon>Niallia</taxon>
    </lineage>
</organism>
<keyword evidence="2" id="KW-1185">Reference proteome</keyword>
<name>A0A2N0Z2P0_9BACI</name>
<proteinExistence type="predicted"/>